<feature type="signal peptide" evidence="8">
    <location>
        <begin position="1"/>
        <end position="21"/>
    </location>
</feature>
<dbReference type="PRINTS" id="PR00724">
    <property type="entry name" value="CRBOXYPTASEC"/>
</dbReference>
<keyword evidence="5 8" id="KW-0378">Hydrolase</keyword>
<dbReference type="Gene3D" id="3.40.50.1820">
    <property type="entry name" value="alpha/beta hydrolase"/>
    <property type="match status" value="1"/>
</dbReference>
<keyword evidence="4 8" id="KW-0732">Signal</keyword>
<dbReference type="FunCoup" id="A0A2G5F845">
    <property type="interactions" value="6"/>
</dbReference>
<dbReference type="Proteomes" id="UP000230069">
    <property type="component" value="Unassembled WGS sequence"/>
</dbReference>
<evidence type="ECO:0000313" key="9">
    <source>
        <dbReference type="EMBL" id="PIA64175.1"/>
    </source>
</evidence>
<dbReference type="Gene3D" id="6.10.250.940">
    <property type="match status" value="1"/>
</dbReference>
<dbReference type="GO" id="GO:0004185">
    <property type="term" value="F:serine-type carboxypeptidase activity"/>
    <property type="evidence" value="ECO:0007669"/>
    <property type="project" value="UniProtKB-UniRule"/>
</dbReference>
<dbReference type="InterPro" id="IPR029058">
    <property type="entry name" value="AB_hydrolase_fold"/>
</dbReference>
<dbReference type="SUPFAM" id="SSF53474">
    <property type="entry name" value="alpha/beta-Hydrolases"/>
    <property type="match status" value="1"/>
</dbReference>
<sequence>MAVSWIFRFLFFTLTVTSVMGKVKNAGGVSGQESDLVTNLPGQPAVTFRHYAGYIKLRQTDEKALFYWFFEAQNKVAERPLVLWLNGGPGCSSVAYGAAQELGPFLIRSNSSELLLNKFSWNKAANLLFLEAPVGVGFSYTNKTEDLSKLGDKITAEDSHAFLIQWLKKFPNFKSHEFYIAGESYAGHYVPQLAELIFDRNKRASKDTVINFKGFMIGNAVINDVTDQNGFVDYAWSHAIISDRVYHTILKECDFKQDNQTRACMLSFRGLLQAYSDIDIYSIYTPVCLESLDSKRSRSKLVTAPKAFTQHDLWHDLPSGYDPCTEAYTMTYFNRADVQKALHANATKLDYPYTPCSNVIRGWDDSVGTTLPIIRKLINAGIRIWIYSGDTDGRVPVTSTRYSINQLNYKVKDDWRSWFHRHQVAGWVTTYESGLTFATVRGAGHQVPVFRPAQSLALFSHFISGSNLPPSRL</sequence>
<dbReference type="InterPro" id="IPR018202">
    <property type="entry name" value="Ser_caboxypep_ser_AS"/>
</dbReference>
<dbReference type="FunFam" id="3.40.50.11320:FF:000001">
    <property type="entry name" value="Carboxypeptidase"/>
    <property type="match status" value="1"/>
</dbReference>
<feature type="chain" id="PRO_5013421602" description="Carboxypeptidase" evidence="8">
    <location>
        <begin position="22"/>
        <end position="473"/>
    </location>
</feature>
<dbReference type="PROSITE" id="PS00131">
    <property type="entry name" value="CARBOXYPEPT_SER_SER"/>
    <property type="match status" value="1"/>
</dbReference>
<gene>
    <name evidence="9" type="ORF">AQUCO_00201451v1</name>
</gene>
<dbReference type="PANTHER" id="PTHR11802:SF280">
    <property type="entry name" value="SERINE CARBOXYPEPTIDASE-LIKE 35"/>
    <property type="match status" value="1"/>
</dbReference>
<keyword evidence="10" id="KW-1185">Reference proteome</keyword>
<organism evidence="9 10">
    <name type="scientific">Aquilegia coerulea</name>
    <name type="common">Rocky mountain columbine</name>
    <dbReference type="NCBI Taxonomy" id="218851"/>
    <lineage>
        <taxon>Eukaryota</taxon>
        <taxon>Viridiplantae</taxon>
        <taxon>Streptophyta</taxon>
        <taxon>Embryophyta</taxon>
        <taxon>Tracheophyta</taxon>
        <taxon>Spermatophyta</taxon>
        <taxon>Magnoliopsida</taxon>
        <taxon>Ranunculales</taxon>
        <taxon>Ranunculaceae</taxon>
        <taxon>Thalictroideae</taxon>
        <taxon>Aquilegia</taxon>
    </lineage>
</organism>
<dbReference type="GO" id="GO:0006508">
    <property type="term" value="P:proteolysis"/>
    <property type="evidence" value="ECO:0007669"/>
    <property type="project" value="UniProtKB-KW"/>
</dbReference>
<dbReference type="GO" id="GO:0005773">
    <property type="term" value="C:vacuole"/>
    <property type="evidence" value="ECO:0007669"/>
    <property type="project" value="TreeGrafter"/>
</dbReference>
<dbReference type="InterPro" id="IPR001563">
    <property type="entry name" value="Peptidase_S10"/>
</dbReference>
<dbReference type="EMBL" id="KZ305019">
    <property type="protein sequence ID" value="PIA64175.1"/>
    <property type="molecule type" value="Genomic_DNA"/>
</dbReference>
<evidence type="ECO:0000313" key="10">
    <source>
        <dbReference type="Proteomes" id="UP000230069"/>
    </source>
</evidence>
<dbReference type="OrthoDB" id="443318at2759"/>
<evidence type="ECO:0000256" key="3">
    <source>
        <dbReference type="ARBA" id="ARBA00022670"/>
    </source>
</evidence>
<keyword evidence="6" id="KW-1015">Disulfide bond</keyword>
<keyword evidence="2 8" id="KW-0121">Carboxypeptidase</keyword>
<keyword evidence="3 8" id="KW-0645">Protease</keyword>
<reference evidence="9 10" key="1">
    <citation type="submission" date="2017-09" db="EMBL/GenBank/DDBJ databases">
        <title>WGS assembly of Aquilegia coerulea Goldsmith.</title>
        <authorList>
            <person name="Hodges S."/>
            <person name="Kramer E."/>
            <person name="Nordborg M."/>
            <person name="Tomkins J."/>
            <person name="Borevitz J."/>
            <person name="Derieg N."/>
            <person name="Yan J."/>
            <person name="Mihaltcheva S."/>
            <person name="Hayes R.D."/>
            <person name="Rokhsar D."/>
        </authorList>
    </citation>
    <scope>NUCLEOTIDE SEQUENCE [LARGE SCALE GENOMIC DNA]</scope>
    <source>
        <strain evidence="10">cv. Goldsmith</strain>
    </source>
</reference>
<proteinExistence type="inferred from homology"/>
<dbReference type="EC" id="3.4.16.-" evidence="8"/>
<comment type="similarity">
    <text evidence="1 8">Belongs to the peptidase S10 family.</text>
</comment>
<dbReference type="FunFam" id="3.40.50.1820:FF:000013">
    <property type="entry name" value="Carboxypeptidase"/>
    <property type="match status" value="1"/>
</dbReference>
<dbReference type="Gene3D" id="3.40.50.11320">
    <property type="match status" value="1"/>
</dbReference>
<dbReference type="InParanoid" id="A0A2G5F845"/>
<evidence type="ECO:0000256" key="7">
    <source>
        <dbReference type="ARBA" id="ARBA00023180"/>
    </source>
</evidence>
<evidence type="ECO:0000256" key="1">
    <source>
        <dbReference type="ARBA" id="ARBA00009431"/>
    </source>
</evidence>
<accession>A0A2G5F845</accession>
<evidence type="ECO:0000256" key="2">
    <source>
        <dbReference type="ARBA" id="ARBA00022645"/>
    </source>
</evidence>
<dbReference type="PANTHER" id="PTHR11802">
    <property type="entry name" value="SERINE PROTEASE FAMILY S10 SERINE CARBOXYPEPTIDASE"/>
    <property type="match status" value="1"/>
</dbReference>
<evidence type="ECO:0000256" key="8">
    <source>
        <dbReference type="RuleBase" id="RU361156"/>
    </source>
</evidence>
<evidence type="ECO:0000256" key="6">
    <source>
        <dbReference type="ARBA" id="ARBA00023157"/>
    </source>
</evidence>
<protein>
    <recommendedName>
        <fullName evidence="8">Carboxypeptidase</fullName>
        <ecNumber evidence="8">3.4.16.-</ecNumber>
    </recommendedName>
</protein>
<dbReference type="InterPro" id="IPR033124">
    <property type="entry name" value="Ser_caboxypep_his_AS"/>
</dbReference>
<dbReference type="AlphaFoldDB" id="A0A2G5F845"/>
<evidence type="ECO:0000256" key="5">
    <source>
        <dbReference type="ARBA" id="ARBA00022801"/>
    </source>
</evidence>
<dbReference type="PROSITE" id="PS00560">
    <property type="entry name" value="CARBOXYPEPT_SER_HIS"/>
    <property type="match status" value="1"/>
</dbReference>
<keyword evidence="7" id="KW-0325">Glycoprotein</keyword>
<dbReference type="Pfam" id="PF00450">
    <property type="entry name" value="Peptidase_S10"/>
    <property type="match status" value="1"/>
</dbReference>
<name>A0A2G5F845_AQUCA</name>
<evidence type="ECO:0000256" key="4">
    <source>
        <dbReference type="ARBA" id="ARBA00022729"/>
    </source>
</evidence>